<feature type="domain" description="Thioester reductase (TE)" evidence="1">
    <location>
        <begin position="6"/>
        <end position="206"/>
    </location>
</feature>
<dbReference type="PANTHER" id="PTHR43000">
    <property type="entry name" value="DTDP-D-GLUCOSE 4,6-DEHYDRATASE-RELATED"/>
    <property type="match status" value="1"/>
</dbReference>
<dbReference type="PATRIC" id="fig|1240678.4.peg.4693"/>
<keyword evidence="3" id="KW-1185">Reference proteome</keyword>
<evidence type="ECO:0000313" key="2">
    <source>
        <dbReference type="EMBL" id="KIZ15942.1"/>
    </source>
</evidence>
<protein>
    <recommendedName>
        <fullName evidence="1">Thioester reductase (TE) domain-containing protein</fullName>
    </recommendedName>
</protein>
<dbReference type="InterPro" id="IPR036291">
    <property type="entry name" value="NAD(P)-bd_dom_sf"/>
</dbReference>
<reference evidence="2 3" key="1">
    <citation type="submission" date="2014-09" db="EMBL/GenBank/DDBJ databases">
        <title>Draft genome sequence of Streptomyces natalensis ATCC 27448, producer of the antifungal pimaricin.</title>
        <authorList>
            <person name="Mendes M.V."/>
            <person name="Beites T."/>
            <person name="Pires S."/>
            <person name="Santos C.L."/>
            <person name="Moradas-Ferreira P."/>
        </authorList>
    </citation>
    <scope>NUCLEOTIDE SEQUENCE [LARGE SCALE GENOMIC DNA]</scope>
    <source>
        <strain evidence="2 3">ATCC 27448</strain>
    </source>
</reference>
<comment type="caution">
    <text evidence="2">The sequence shown here is derived from an EMBL/GenBank/DDBJ whole genome shotgun (WGS) entry which is preliminary data.</text>
</comment>
<dbReference type="Pfam" id="PF07993">
    <property type="entry name" value="NAD_binding_4"/>
    <property type="match status" value="1"/>
</dbReference>
<sequence length="380" mass="41280">MPVLFTGATGFLGCRIVRELLSEGGDEPITVIGRRSEPELRARLTAAVTWLHGPPLPAGALDRLHYLSGDITLPGLGLTTEQRARATDGLTQLWHNAAHIRLEGDPAPLHLSNVVGTRHVLELADHAPDAHLMHVSTAYVAGRRLTGHILEEDLSEDHGFQTYYEESKYTAERLVRAWGSRTGRPVTVFRPGLLVTDRPVPDGLPDQPLSTLLRLVDAGMRNRAVRNASLIAFVKGDRHRGGTVHIRIAADPEGTANLVQAEYAARAMARTAKAHTGRPAAVRTVHVTHPHNASADVVPKTLQVRYPRLALSVVPHIPDPTPLETLVAQQGARMIEFSAHRRTYDRTHLLEAVGDLPDPEPIDATYLARACGNPDAPASG</sequence>
<name>A0A0D7CKH0_9ACTN</name>
<dbReference type="AlphaFoldDB" id="A0A0D7CKH0"/>
<dbReference type="Gene3D" id="3.40.50.720">
    <property type="entry name" value="NAD(P)-binding Rossmann-like Domain"/>
    <property type="match status" value="1"/>
</dbReference>
<dbReference type="EMBL" id="JRKI01000029">
    <property type="protein sequence ID" value="KIZ15942.1"/>
    <property type="molecule type" value="Genomic_DNA"/>
</dbReference>
<dbReference type="SUPFAM" id="SSF51735">
    <property type="entry name" value="NAD(P)-binding Rossmann-fold domains"/>
    <property type="match status" value="1"/>
</dbReference>
<gene>
    <name evidence="2" type="ORF">SNA_22025</name>
</gene>
<evidence type="ECO:0000313" key="3">
    <source>
        <dbReference type="Proteomes" id="UP000032458"/>
    </source>
</evidence>
<evidence type="ECO:0000259" key="1">
    <source>
        <dbReference type="Pfam" id="PF07993"/>
    </source>
</evidence>
<dbReference type="RefSeq" id="WP_044366192.1">
    <property type="nucleotide sequence ID" value="NZ_JRKI01000029.1"/>
</dbReference>
<dbReference type="InterPro" id="IPR013120">
    <property type="entry name" value="FAR_NAD-bd"/>
</dbReference>
<organism evidence="2 3">
    <name type="scientific">Streptomyces natalensis ATCC 27448</name>
    <dbReference type="NCBI Taxonomy" id="1240678"/>
    <lineage>
        <taxon>Bacteria</taxon>
        <taxon>Bacillati</taxon>
        <taxon>Actinomycetota</taxon>
        <taxon>Actinomycetes</taxon>
        <taxon>Kitasatosporales</taxon>
        <taxon>Streptomycetaceae</taxon>
        <taxon>Streptomyces</taxon>
    </lineage>
</organism>
<dbReference type="Proteomes" id="UP000032458">
    <property type="component" value="Unassembled WGS sequence"/>
</dbReference>
<accession>A0A0D7CKH0</accession>
<proteinExistence type="predicted"/>